<protein>
    <submittedName>
        <fullName evidence="2">Amidase</fullName>
    </submittedName>
</protein>
<reference evidence="2 3" key="1">
    <citation type="journal article" date="2011" name="Syst. Appl. Microbiol.">
        <title>Defluviimonas denitrificans gen. nov., sp. nov., and Pararhodobacter aggregans gen. nov., sp. nov., non-phototrophic Rhodobacteraceae from the biofilter of a marine aquaculture.</title>
        <authorList>
            <person name="Foesel B.U."/>
            <person name="Drake H.L."/>
            <person name="Schramm A."/>
        </authorList>
    </citation>
    <scope>NUCLEOTIDE SEQUENCE [LARGE SCALE GENOMIC DNA]</scope>
    <source>
        <strain evidence="2 3">D1-19</strain>
    </source>
</reference>
<dbReference type="EMBL" id="QDDR01000011">
    <property type="protein sequence ID" value="PVE45938.1"/>
    <property type="molecule type" value="Genomic_DNA"/>
</dbReference>
<sequence length="450" mass="46006">MSKAWHQETAADLGRGIGEGRICPVELTEYFLARSAGQGLEGGAALADRIYARLMAPQARAEAEAARDRARNGTRRGLLDGVPVAWKDLFDTAGVATEAGSALLAGRVPAADAVVVERLTQAGLPPLGKTHMTELAFSGLGLNPITAHPPCVNDPEAAPGGSSSGSAAAVAFGAAPLAIGSDTGGSVRLPAAWNDLVGLKTSPGRIPAKGAVPLAARFDTIGPLAKSVEDAALAFALLDGSAAPDLTGASLRGKRLLVLETIALDDLEEPVARGFEAALLRLAAAGAEIRHAAIPPVAEAMAISGILYTAECYGTWETVIEAAPEKMYPPVLERFRAGAGHRACDYVAAWLRLDELREEWAQMVAGYDAVILPTNAILPPKVAPLLADAAAFARTNLATLRNTRIGNLSGGCGLTLPSGTASVGVSFMAPAGGEAALLRLGAAAEKALAG</sequence>
<proteinExistence type="predicted"/>
<dbReference type="InterPro" id="IPR036928">
    <property type="entry name" value="AS_sf"/>
</dbReference>
<dbReference type="PROSITE" id="PS00571">
    <property type="entry name" value="AMIDASES"/>
    <property type="match status" value="1"/>
</dbReference>
<dbReference type="RefSeq" id="WP_107754640.1">
    <property type="nucleotide sequence ID" value="NZ_QBKF01000015.1"/>
</dbReference>
<keyword evidence="3" id="KW-1185">Reference proteome</keyword>
<feature type="domain" description="Amidase" evidence="1">
    <location>
        <begin position="51"/>
        <end position="438"/>
    </location>
</feature>
<dbReference type="Proteomes" id="UP000244810">
    <property type="component" value="Unassembled WGS sequence"/>
</dbReference>
<dbReference type="InterPro" id="IPR000120">
    <property type="entry name" value="Amidase"/>
</dbReference>
<dbReference type="OrthoDB" id="9811471at2"/>
<gene>
    <name evidence="2" type="ORF">DDE23_19175</name>
</gene>
<evidence type="ECO:0000313" key="3">
    <source>
        <dbReference type="Proteomes" id="UP000244810"/>
    </source>
</evidence>
<dbReference type="InterPro" id="IPR023631">
    <property type="entry name" value="Amidase_dom"/>
</dbReference>
<dbReference type="PANTHER" id="PTHR11895:SF176">
    <property type="entry name" value="AMIDASE AMID-RELATED"/>
    <property type="match status" value="1"/>
</dbReference>
<evidence type="ECO:0000259" key="1">
    <source>
        <dbReference type="Pfam" id="PF01425"/>
    </source>
</evidence>
<dbReference type="SUPFAM" id="SSF75304">
    <property type="entry name" value="Amidase signature (AS) enzymes"/>
    <property type="match status" value="1"/>
</dbReference>
<dbReference type="Pfam" id="PF01425">
    <property type="entry name" value="Amidase"/>
    <property type="match status" value="1"/>
</dbReference>
<name>A0A2T7UMS7_9RHOB</name>
<dbReference type="PANTHER" id="PTHR11895">
    <property type="entry name" value="TRANSAMIDASE"/>
    <property type="match status" value="1"/>
</dbReference>
<dbReference type="GO" id="GO:0003824">
    <property type="term" value="F:catalytic activity"/>
    <property type="evidence" value="ECO:0007669"/>
    <property type="project" value="InterPro"/>
</dbReference>
<accession>A0A2T7UMS7</accession>
<organism evidence="2 3">
    <name type="scientific">Pararhodobacter aggregans</name>
    <dbReference type="NCBI Taxonomy" id="404875"/>
    <lineage>
        <taxon>Bacteria</taxon>
        <taxon>Pseudomonadati</taxon>
        <taxon>Pseudomonadota</taxon>
        <taxon>Alphaproteobacteria</taxon>
        <taxon>Rhodobacterales</taxon>
        <taxon>Paracoccaceae</taxon>
        <taxon>Pararhodobacter</taxon>
    </lineage>
</organism>
<dbReference type="Gene3D" id="3.90.1300.10">
    <property type="entry name" value="Amidase signature (AS) domain"/>
    <property type="match status" value="1"/>
</dbReference>
<comment type="caution">
    <text evidence="2">The sequence shown here is derived from an EMBL/GenBank/DDBJ whole genome shotgun (WGS) entry which is preliminary data.</text>
</comment>
<dbReference type="AlphaFoldDB" id="A0A2T7UMS7"/>
<dbReference type="InterPro" id="IPR020556">
    <property type="entry name" value="Amidase_CS"/>
</dbReference>
<evidence type="ECO:0000313" key="2">
    <source>
        <dbReference type="EMBL" id="PVE45938.1"/>
    </source>
</evidence>